<dbReference type="RefSeq" id="XP_003858939.1">
    <property type="nucleotide sequence ID" value="XM_003858891.1"/>
</dbReference>
<dbReference type="GeneID" id="13389308"/>
<organism evidence="2 3">
    <name type="scientific">Leishmania donovani</name>
    <dbReference type="NCBI Taxonomy" id="5661"/>
    <lineage>
        <taxon>Eukaryota</taxon>
        <taxon>Discoba</taxon>
        <taxon>Euglenozoa</taxon>
        <taxon>Kinetoplastea</taxon>
        <taxon>Metakinetoplastina</taxon>
        <taxon>Trypanosomatida</taxon>
        <taxon>Trypanosomatidae</taxon>
        <taxon>Leishmaniinae</taxon>
        <taxon>Leishmania</taxon>
    </lineage>
</organism>
<evidence type="ECO:0000313" key="2">
    <source>
        <dbReference type="EMBL" id="CBZ32222.1"/>
    </source>
</evidence>
<evidence type="ECO:0000256" key="1">
    <source>
        <dbReference type="SAM" id="MobiDB-lite"/>
    </source>
</evidence>
<reference evidence="3" key="2">
    <citation type="submission" date="2011-02" db="EMBL/GenBank/DDBJ databases">
        <title>Whole genome sequencing of Leishmania donovani clinical lines reveals dynamic variation related to drug resistance.</title>
        <authorList>
            <person name="Downing T."/>
            <person name="Imamura H."/>
            <person name="Sanders M."/>
            <person name="Decuypere S."/>
            <person name="Hertz-Fowler C."/>
            <person name="Clark T.G."/>
            <person name="Rijal S."/>
            <person name="Sundar S."/>
            <person name="Quail M.A."/>
            <person name="De Doncker S."/>
            <person name="Maes I."/>
            <person name="Vanaerschot M."/>
            <person name="Stark O."/>
            <person name="Schonian G."/>
            <person name="Dujardin J.C."/>
            <person name="Berriman M."/>
        </authorList>
    </citation>
    <scope>NUCLEOTIDE SEQUENCE [LARGE SCALE GENOMIC DNA]</scope>
    <source>
        <strain evidence="3">BPK282A1</strain>
    </source>
</reference>
<dbReference type="AlphaFoldDB" id="E9BAE9"/>
<accession>E9BAE9</accession>
<proteinExistence type="predicted"/>
<gene>
    <name evidence="2" type="ORF">LDBPK_101050</name>
</gene>
<feature type="region of interest" description="Disordered" evidence="1">
    <location>
        <begin position="28"/>
        <end position="49"/>
    </location>
</feature>
<name>E9BAE9_LEIDO</name>
<dbReference type="VEuPathDB" id="TriTrypDB:LdBPK_101050.1"/>
<dbReference type="Proteomes" id="UP000008980">
    <property type="component" value="Chromosome 10"/>
</dbReference>
<reference evidence="2 3" key="1">
    <citation type="journal article" date="2011" name="Genome Res.">
        <title>Whole genome sequencing of multiple Leishmania donovani clinical isolates provides insights into population structure and mechanisms of drug resistance.</title>
        <authorList>
            <person name="Downing T."/>
            <person name="Imamura H."/>
            <person name="Decuypere S."/>
            <person name="Clark T.G."/>
            <person name="Coombs G.H."/>
            <person name="Cotton J.A."/>
            <person name="Hilley J.D."/>
            <person name="de Doncker S."/>
            <person name="Maes I."/>
            <person name="Mottram J.C."/>
            <person name="Quail M.A."/>
            <person name="Rijal S."/>
            <person name="Sanders M."/>
            <person name="Schonian G."/>
            <person name="Stark O."/>
            <person name="Sundar S."/>
            <person name="Vanaerschot M."/>
            <person name="Hertz-Fowler C."/>
            <person name="Dujardin J.C."/>
            <person name="Berriman M."/>
        </authorList>
    </citation>
    <scope>NUCLEOTIDE SEQUENCE [LARGE SCALE GENOMIC DNA]</scope>
    <source>
        <strain evidence="2 3">BPK282A1</strain>
    </source>
</reference>
<dbReference type="EMBL" id="FR799597">
    <property type="protein sequence ID" value="CBZ32222.1"/>
    <property type="molecule type" value="Genomic_DNA"/>
</dbReference>
<sequence length="155" mass="16777">MVSPESSEGCVCVCWLYAVGCRAERARTKRPMQRPEGERNGGDTPVSSLLSSPPPVFASASWFLLFPPCSPPHTTTYAHTHPSLLSGEALRPLSPLLCARDASIESFLCCFPSTALYRAPFISFLYLCVCVCVSSFRVQKQACVSVWGRGVGAAK</sequence>
<evidence type="ECO:0000313" key="3">
    <source>
        <dbReference type="Proteomes" id="UP000008980"/>
    </source>
</evidence>
<dbReference type="KEGG" id="ldo:LDBPK_101050"/>
<protein>
    <submittedName>
        <fullName evidence="2">Histone H3</fullName>
    </submittedName>
</protein>